<keyword evidence="1" id="KW-0472">Membrane</keyword>
<gene>
    <name evidence="2" type="ORF">CUJ83_03460</name>
</gene>
<organism evidence="2 3">
    <name type="scientific">Methanooceanicella nereidis</name>
    <dbReference type="NCBI Taxonomy" id="2052831"/>
    <lineage>
        <taxon>Archaea</taxon>
        <taxon>Methanobacteriati</taxon>
        <taxon>Methanobacteriota</taxon>
        <taxon>Stenosarchaea group</taxon>
        <taxon>Methanomicrobia</taxon>
        <taxon>Methanocellales</taxon>
        <taxon>Methanocellaceae</taxon>
        <taxon>Methanooceanicella</taxon>
    </lineage>
</organism>
<keyword evidence="1" id="KW-0812">Transmembrane</keyword>
<dbReference type="Proteomes" id="UP001320159">
    <property type="component" value="Unassembled WGS sequence"/>
</dbReference>
<feature type="transmembrane region" description="Helical" evidence="1">
    <location>
        <begin position="140"/>
        <end position="163"/>
    </location>
</feature>
<reference evidence="2 3" key="1">
    <citation type="submission" date="2017-11" db="EMBL/GenBank/DDBJ databases">
        <title>Isolation and Characterization of Family Methanocellaceae Species from Potential Methane Hydrate Area Offshore Southwestern Taiwan.</title>
        <authorList>
            <person name="Zhang W.-L."/>
            <person name="Chen W.-C."/>
            <person name="Lai M.-C."/>
            <person name="Chen S.-C."/>
        </authorList>
    </citation>
    <scope>NUCLEOTIDE SEQUENCE [LARGE SCALE GENOMIC DNA]</scope>
    <source>
        <strain evidence="2 3">CWC-04</strain>
    </source>
</reference>
<dbReference type="AlphaFoldDB" id="A0AAP2RBK8"/>
<feature type="transmembrane region" description="Helical" evidence="1">
    <location>
        <begin position="6"/>
        <end position="28"/>
    </location>
</feature>
<feature type="transmembrane region" description="Helical" evidence="1">
    <location>
        <begin position="49"/>
        <end position="75"/>
    </location>
</feature>
<feature type="transmembrane region" description="Helical" evidence="1">
    <location>
        <begin position="175"/>
        <end position="197"/>
    </location>
</feature>
<proteinExistence type="predicted"/>
<accession>A0AAP2RBK8</accession>
<comment type="caution">
    <text evidence="2">The sequence shown here is derived from an EMBL/GenBank/DDBJ whole genome shotgun (WGS) entry which is preliminary data.</text>
</comment>
<evidence type="ECO:0000256" key="1">
    <source>
        <dbReference type="SAM" id="Phobius"/>
    </source>
</evidence>
<sequence length="226" mass="24149">MKIKDFGHVSFIGLLLSVLWIVLLIASMSGKGPTDTLDKAIAELSGQDIVGYLSYVNVVLLTLVITALFAGLYLYCKHSDPGLSLIGLVFIPVYCMLNLFSYLTQITIVPSLISSYEVAETASMSGFLLGYMIQSWPGSLVYLLNNLAYAILGISSIAFGLILMNRGKYARISGLLLIINAIACILGVIGIVGNIGALTPGSLVGGIFFILALIPLTVMFFKEPGN</sequence>
<name>A0AAP2RBK8_9EURY</name>
<evidence type="ECO:0008006" key="4">
    <source>
        <dbReference type="Google" id="ProtNLM"/>
    </source>
</evidence>
<dbReference type="EMBL" id="PGCK01000002">
    <property type="protein sequence ID" value="MCD1294052.1"/>
    <property type="molecule type" value="Genomic_DNA"/>
</dbReference>
<feature type="transmembrane region" description="Helical" evidence="1">
    <location>
        <begin position="203"/>
        <end position="221"/>
    </location>
</feature>
<keyword evidence="1" id="KW-1133">Transmembrane helix</keyword>
<feature type="transmembrane region" description="Helical" evidence="1">
    <location>
        <begin position="81"/>
        <end position="103"/>
    </location>
</feature>
<protein>
    <recommendedName>
        <fullName evidence="4">DUF4386 family protein</fullName>
    </recommendedName>
</protein>
<evidence type="ECO:0000313" key="2">
    <source>
        <dbReference type="EMBL" id="MCD1294052.1"/>
    </source>
</evidence>
<dbReference type="RefSeq" id="WP_230740649.1">
    <property type="nucleotide sequence ID" value="NZ_PGCK01000002.1"/>
</dbReference>
<keyword evidence="3" id="KW-1185">Reference proteome</keyword>
<evidence type="ECO:0000313" key="3">
    <source>
        <dbReference type="Proteomes" id="UP001320159"/>
    </source>
</evidence>